<dbReference type="GO" id="GO:1990189">
    <property type="term" value="F:protein N-terminal-serine acetyltransferase activity"/>
    <property type="evidence" value="ECO:0007669"/>
    <property type="project" value="TreeGrafter"/>
</dbReference>
<evidence type="ECO:0000313" key="2">
    <source>
        <dbReference type="EMBL" id="CAA9574232.1"/>
    </source>
</evidence>
<dbReference type="Pfam" id="PF13302">
    <property type="entry name" value="Acetyltransf_3"/>
    <property type="match status" value="1"/>
</dbReference>
<dbReference type="GO" id="GO:0008999">
    <property type="term" value="F:protein-N-terminal-alanine acetyltransferase activity"/>
    <property type="evidence" value="ECO:0007669"/>
    <property type="project" value="TreeGrafter"/>
</dbReference>
<feature type="domain" description="N-acetyltransferase" evidence="1">
    <location>
        <begin position="1"/>
        <end position="42"/>
    </location>
</feature>
<organism evidence="2">
    <name type="scientific">uncultured Truepera sp</name>
    <dbReference type="NCBI Taxonomy" id="543023"/>
    <lineage>
        <taxon>Bacteria</taxon>
        <taxon>Thermotogati</taxon>
        <taxon>Deinococcota</taxon>
        <taxon>Deinococci</taxon>
        <taxon>Trueperales</taxon>
        <taxon>Trueperaceae</taxon>
        <taxon>Truepera</taxon>
        <taxon>environmental samples</taxon>
    </lineage>
</organism>
<protein>
    <submittedName>
        <fullName evidence="2">Ribosomal-protein-L7p-serine acetyltransferase</fullName>
    </submittedName>
</protein>
<dbReference type="PANTHER" id="PTHR43441">
    <property type="entry name" value="RIBOSOMAL-PROTEIN-SERINE ACETYLTRANSFERASE"/>
    <property type="match status" value="1"/>
</dbReference>
<dbReference type="InterPro" id="IPR051908">
    <property type="entry name" value="Ribosomal_N-acetyltransferase"/>
</dbReference>
<dbReference type="InterPro" id="IPR000182">
    <property type="entry name" value="GNAT_dom"/>
</dbReference>
<dbReference type="GO" id="GO:0005737">
    <property type="term" value="C:cytoplasm"/>
    <property type="evidence" value="ECO:0007669"/>
    <property type="project" value="TreeGrafter"/>
</dbReference>
<keyword evidence="2" id="KW-0808">Transferase</keyword>
<dbReference type="SUPFAM" id="SSF55729">
    <property type="entry name" value="Acyl-CoA N-acyltransferases (Nat)"/>
    <property type="match status" value="1"/>
</dbReference>
<sequence>MTKACRHLCGYLFGDLHLNRIEIRCAETNAKSRAIPERLGFTQEGKLREMGYTQDGLVDYLVYSLLAAEWRSWC</sequence>
<proteinExistence type="predicted"/>
<gene>
    <name evidence="2" type="ORF">AVDCRST_MAG86-1999</name>
</gene>
<name>A0A6J4VBI3_9DEIN</name>
<dbReference type="EMBL" id="CADCWP010000161">
    <property type="protein sequence ID" value="CAA9574232.1"/>
    <property type="molecule type" value="Genomic_DNA"/>
</dbReference>
<dbReference type="PANTHER" id="PTHR43441:SF12">
    <property type="entry name" value="RIBOSOMAL N-ACETYLTRANSFERASE YDAF-RELATED"/>
    <property type="match status" value="1"/>
</dbReference>
<reference evidence="2" key="1">
    <citation type="submission" date="2020-02" db="EMBL/GenBank/DDBJ databases">
        <authorList>
            <person name="Meier V. D."/>
        </authorList>
    </citation>
    <scope>NUCLEOTIDE SEQUENCE</scope>
    <source>
        <strain evidence="2">AVDCRST_MAG86</strain>
    </source>
</reference>
<dbReference type="InterPro" id="IPR016181">
    <property type="entry name" value="Acyl_CoA_acyltransferase"/>
</dbReference>
<dbReference type="AlphaFoldDB" id="A0A6J4VBI3"/>
<accession>A0A6J4VBI3</accession>
<evidence type="ECO:0000259" key="1">
    <source>
        <dbReference type="Pfam" id="PF13302"/>
    </source>
</evidence>
<dbReference type="Gene3D" id="3.40.630.30">
    <property type="match status" value="1"/>
</dbReference>